<organism evidence="3 4">
    <name type="scientific">Pseudoloma neurophilia</name>
    <dbReference type="NCBI Taxonomy" id="146866"/>
    <lineage>
        <taxon>Eukaryota</taxon>
        <taxon>Fungi</taxon>
        <taxon>Fungi incertae sedis</taxon>
        <taxon>Microsporidia</taxon>
        <taxon>Pseudoloma</taxon>
    </lineage>
</organism>
<gene>
    <name evidence="3" type="ORF">M153_495000759</name>
</gene>
<dbReference type="OrthoDB" id="2589460at2759"/>
<protein>
    <submittedName>
        <fullName evidence="3">ATP-dependent helicase NAM7</fullName>
    </submittedName>
</protein>
<dbReference type="GO" id="GO:0008270">
    <property type="term" value="F:zinc ion binding"/>
    <property type="evidence" value="ECO:0007669"/>
    <property type="project" value="UniProtKB-UniRule"/>
</dbReference>
<keyword evidence="4" id="KW-1185">Reference proteome</keyword>
<dbReference type="VEuPathDB" id="MicrosporidiaDB:M153_495000759"/>
<name>A0A0R0LXN3_9MICR</name>
<dbReference type="AlphaFoldDB" id="A0A0R0LXN3"/>
<keyword evidence="3" id="KW-0547">Nucleotide-binding</keyword>
<dbReference type="EMBL" id="LGUB01000184">
    <property type="protein sequence ID" value="KRH93896.1"/>
    <property type="molecule type" value="Genomic_DNA"/>
</dbReference>
<keyword evidence="1" id="KW-0479">Metal-binding</keyword>
<feature type="region of interest" description="CC/SHH/C" evidence="1">
    <location>
        <begin position="15"/>
        <end position="43"/>
    </location>
</feature>
<keyword evidence="3" id="KW-0378">Hydrolase</keyword>
<dbReference type="GO" id="GO:0000184">
    <property type="term" value="P:nuclear-transcribed mRNA catabolic process, nonsense-mediated decay"/>
    <property type="evidence" value="ECO:0007669"/>
    <property type="project" value="InterPro"/>
</dbReference>
<keyword evidence="3" id="KW-0067">ATP-binding</keyword>
<keyword evidence="1" id="KW-0863">Zinc-finger</keyword>
<proteinExistence type="predicted"/>
<keyword evidence="1" id="KW-0862">Zinc</keyword>
<feature type="non-terminal residue" evidence="3">
    <location>
        <position position="253"/>
    </location>
</feature>
<keyword evidence="3" id="KW-0347">Helicase</keyword>
<reference evidence="3 4" key="1">
    <citation type="submission" date="2015-07" db="EMBL/GenBank/DDBJ databases">
        <title>The genome of Pseudoloma neurophilia, a relevant intracellular parasite of the zebrafish.</title>
        <authorList>
            <person name="Ndikumana S."/>
            <person name="Pelin A."/>
            <person name="Sanders J."/>
            <person name="Corradi N."/>
        </authorList>
    </citation>
    <scope>NUCLEOTIDE SEQUENCE [LARGE SCALE GENOMIC DNA]</scope>
    <source>
        <strain evidence="3 4">MK1</strain>
    </source>
</reference>
<evidence type="ECO:0000256" key="1">
    <source>
        <dbReference type="PROSITE-ProRule" id="PRU01341"/>
    </source>
</evidence>
<dbReference type="PROSITE" id="PS51997">
    <property type="entry name" value="UPF1_CH_RICH"/>
    <property type="match status" value="1"/>
</dbReference>
<accession>A0A0R0LXN3</accession>
<sequence>MPLCSYCTNTIVLRCFDCEQYFCHSFLGTVSSHIVFHLKKTKHNKVGNIVPFKCCKCSVDDVFLLGMLPPVQKSNYEVKTPESNVTDPQRIFCKTCNSSVIPLIQDRTFCSYFRQSEEEESFSSSEDIIFKNTENVPKISVTDQEENTEKITEKPTEIISNNRTINFETPYDYAQNFLKMLKKEHLVDKLIRKQLSLNNTIIEIRNNKIYFNNKGSVGDEIRVEIIDSCNDLKTFENEISEGHSNNFIESHSK</sequence>
<feature type="domain" description="Upf1" evidence="2">
    <location>
        <begin position="1"/>
        <end position="143"/>
    </location>
</feature>
<evidence type="ECO:0000313" key="4">
    <source>
        <dbReference type="Proteomes" id="UP000051530"/>
    </source>
</evidence>
<evidence type="ECO:0000313" key="3">
    <source>
        <dbReference type="EMBL" id="KRH93896.1"/>
    </source>
</evidence>
<dbReference type="GO" id="GO:0005737">
    <property type="term" value="C:cytoplasm"/>
    <property type="evidence" value="ECO:0007669"/>
    <property type="project" value="InterPro"/>
</dbReference>
<dbReference type="GO" id="GO:0003724">
    <property type="term" value="F:RNA helicase activity"/>
    <property type="evidence" value="ECO:0007669"/>
    <property type="project" value="InterPro"/>
</dbReference>
<comment type="caution">
    <text evidence="1">Lacks conserved residue(s) required for the propagation of feature annotation.</text>
</comment>
<evidence type="ECO:0000259" key="2">
    <source>
        <dbReference type="PROSITE" id="PS51997"/>
    </source>
</evidence>
<dbReference type="InterPro" id="IPR018999">
    <property type="entry name" value="UPF1_CH/ZBD"/>
</dbReference>
<dbReference type="Pfam" id="PF09416">
    <property type="entry name" value="UPF1_Zn_bind"/>
    <property type="match status" value="1"/>
</dbReference>
<comment type="caution">
    <text evidence="3">The sequence shown here is derived from an EMBL/GenBank/DDBJ whole genome shotgun (WGS) entry which is preliminary data.</text>
</comment>
<dbReference type="GO" id="GO:0005524">
    <property type="term" value="F:ATP binding"/>
    <property type="evidence" value="ECO:0007669"/>
    <property type="project" value="InterPro"/>
</dbReference>
<dbReference type="Proteomes" id="UP000051530">
    <property type="component" value="Unassembled WGS sequence"/>
</dbReference>
<dbReference type="GO" id="GO:0003723">
    <property type="term" value="F:RNA binding"/>
    <property type="evidence" value="ECO:0007669"/>
    <property type="project" value="InterPro"/>
</dbReference>